<organism evidence="1 2">
    <name type="scientific">Holothuria leucospilota</name>
    <name type="common">Black long sea cucumber</name>
    <name type="synonym">Mertensiothuria leucospilota</name>
    <dbReference type="NCBI Taxonomy" id="206669"/>
    <lineage>
        <taxon>Eukaryota</taxon>
        <taxon>Metazoa</taxon>
        <taxon>Echinodermata</taxon>
        <taxon>Eleutherozoa</taxon>
        <taxon>Echinozoa</taxon>
        <taxon>Holothuroidea</taxon>
        <taxon>Aspidochirotacea</taxon>
        <taxon>Aspidochirotida</taxon>
        <taxon>Holothuriidae</taxon>
        <taxon>Holothuria</taxon>
    </lineage>
</organism>
<sequence>MTDSLANVLACDIVRKHVFIVDFYLSIARGNPSKPINIPVVERWELFFIIQLQCEGYVMVCEQN</sequence>
<protein>
    <submittedName>
        <fullName evidence="1">Uncharacterized protein</fullName>
    </submittedName>
</protein>
<evidence type="ECO:0000313" key="2">
    <source>
        <dbReference type="Proteomes" id="UP001152320"/>
    </source>
</evidence>
<comment type="caution">
    <text evidence="1">The sequence shown here is derived from an EMBL/GenBank/DDBJ whole genome shotgun (WGS) entry which is preliminary data.</text>
</comment>
<accession>A0A9Q1BC91</accession>
<keyword evidence="2" id="KW-1185">Reference proteome</keyword>
<dbReference type="AlphaFoldDB" id="A0A9Q1BC91"/>
<proteinExistence type="predicted"/>
<name>A0A9Q1BC91_HOLLE</name>
<dbReference type="Proteomes" id="UP001152320">
    <property type="component" value="Chromosome 20"/>
</dbReference>
<gene>
    <name evidence="1" type="ORF">HOLleu_37305</name>
</gene>
<reference evidence="1" key="1">
    <citation type="submission" date="2021-10" db="EMBL/GenBank/DDBJ databases">
        <title>Tropical sea cucumber genome reveals ecological adaptation and Cuvierian tubules defense mechanism.</title>
        <authorList>
            <person name="Chen T."/>
        </authorList>
    </citation>
    <scope>NUCLEOTIDE SEQUENCE</scope>
    <source>
        <strain evidence="1">Nanhai2018</strain>
        <tissue evidence="1">Muscle</tissue>
    </source>
</reference>
<dbReference type="EMBL" id="JAIZAY010000020">
    <property type="protein sequence ID" value="KAJ8022416.1"/>
    <property type="molecule type" value="Genomic_DNA"/>
</dbReference>
<evidence type="ECO:0000313" key="1">
    <source>
        <dbReference type="EMBL" id="KAJ8022416.1"/>
    </source>
</evidence>